<name>A0AAV5PCZ2_CELCE</name>
<reference evidence="1" key="2">
    <citation type="submission" date="2023-03" db="EMBL/GenBank/DDBJ databases">
        <title>Cellulosimicrobium cellulans NBRC 103059.</title>
        <authorList>
            <person name="Ichikawa N."/>
            <person name="Sato H."/>
            <person name="Tonouchi N."/>
        </authorList>
    </citation>
    <scope>NUCLEOTIDE SEQUENCE</scope>
    <source>
        <strain evidence="1">NBRC 103059</strain>
    </source>
</reference>
<gene>
    <name evidence="1" type="ORF">Ccel01_36740</name>
    <name evidence="2" type="ORF">FOG94_13905</name>
</gene>
<evidence type="ECO:0000313" key="1">
    <source>
        <dbReference type="EMBL" id="GLY59072.1"/>
    </source>
</evidence>
<keyword evidence="3" id="KW-1185">Reference proteome</keyword>
<dbReference type="AlphaFoldDB" id="A0AAV5PCZ2"/>
<evidence type="ECO:0008006" key="5">
    <source>
        <dbReference type="Google" id="ProtNLM"/>
    </source>
</evidence>
<accession>A0AAV5PCZ2</accession>
<dbReference type="Pfam" id="PF18934">
    <property type="entry name" value="DUF5682"/>
    <property type="match status" value="1"/>
</dbReference>
<evidence type="ECO:0000313" key="4">
    <source>
        <dbReference type="Proteomes" id="UP001165168"/>
    </source>
</evidence>
<sequence length="839" mass="89496">MAVALRAAWGAAPPRLRQAAHDFALLRERDGVHLVGVRHHSPACAVAVAALVAEVRPSVVLVEGPEEYTRLLPALLDERTVPPVAVLSLAGDLADAAGGGVRAAGFYPLARYSPEWVALRAGHAAGAELAFVDSPWGERGAEEDDERGAAARTVLAERHLAHSRTVARLAERLGCRDHDELWDHLFEARETSRLHDWRELVDDVFAWAALARLDYEDEALAADGSLDREARMSARVAEHAARADGPVVVVTGAFHTLALVEALVGSEHGATVVARRPADGYGDLADAPAWLVRYDDERLDALRGYGAGMPAPGYYDRLWAAHHDPAGPAAAAAGVLVDVGRGASERGALVSVAQSQAAVEHAHRLAALRERPWPCRTDLLDAITSCYVKDPDDLDAAGDRPLGLAVVEVFAGRALGDVAPGGAAPPLVEEARARARALRLDVSDAVPRTVRLDARRRAAHRDRRRFLALCAFLELGFARRVSGPDHVAGRGLGLVLEEWTYAWTPLVEARLVELSHRGATLEAVAVALLDDARERAREERSSDAVARLVAQCVVVGLPERLPPLVALVRSTLDVDPSLASVVAGMRRLVALWRARVELELGDHADALLDLAEQGLATAAYLVPDLAAADATTQDDALASLVALRSLVRDVRGAGRDGPGSAAATVGQALARVREDADASPAVRGALTAFAAVDDELDDELGDEPGDRGLVERVRAQLAPGADPVAATAFLGGVLRAAPDLLLHTPEMFDAVDEGLRGLDEDAFRAVLPDLRRAFTWLRPTETHRLAERVAARTGTRADALDRRVHVSEDDLRAALVVERELVAVLERDGLGAWARGTAS</sequence>
<evidence type="ECO:0000313" key="3">
    <source>
        <dbReference type="Proteomes" id="UP000319068"/>
    </source>
</evidence>
<protein>
    <recommendedName>
        <fullName evidence="5">ChaN family lipoprotein</fullName>
    </recommendedName>
</protein>
<dbReference type="EMBL" id="CP041694">
    <property type="protein sequence ID" value="QDP76063.1"/>
    <property type="molecule type" value="Genomic_DNA"/>
</dbReference>
<proteinExistence type="predicted"/>
<dbReference type="EMBL" id="BSTG01000005">
    <property type="protein sequence ID" value="GLY59072.1"/>
    <property type="molecule type" value="Genomic_DNA"/>
</dbReference>
<dbReference type="InterPro" id="IPR043737">
    <property type="entry name" value="DUF5682"/>
</dbReference>
<dbReference type="RefSeq" id="WP_137281092.1">
    <property type="nucleotide sequence ID" value="NZ_BSTG01000005.1"/>
</dbReference>
<organism evidence="1 4">
    <name type="scientific">Cellulosimicrobium cellulans</name>
    <name type="common">Arthrobacter luteus</name>
    <dbReference type="NCBI Taxonomy" id="1710"/>
    <lineage>
        <taxon>Bacteria</taxon>
        <taxon>Bacillati</taxon>
        <taxon>Actinomycetota</taxon>
        <taxon>Actinomycetes</taxon>
        <taxon>Micrococcales</taxon>
        <taxon>Promicromonosporaceae</taxon>
        <taxon>Cellulosimicrobium</taxon>
    </lineage>
</organism>
<evidence type="ECO:0000313" key="2">
    <source>
        <dbReference type="EMBL" id="QDP76063.1"/>
    </source>
</evidence>
<dbReference type="Proteomes" id="UP001165168">
    <property type="component" value="Unassembled WGS sequence"/>
</dbReference>
<dbReference type="Proteomes" id="UP000319068">
    <property type="component" value="Chromosome"/>
</dbReference>
<reference evidence="2 3" key="1">
    <citation type="submission" date="2019-07" db="EMBL/GenBank/DDBJ databases">
        <title>Complete Genome Sequence and Methylome Analysis of Arthrobacter luteus NEB113.</title>
        <authorList>
            <person name="Fomenkov A."/>
            <person name="Anton B.P."/>
            <person name="Vincze T."/>
            <person name="Roberts R.J."/>
        </authorList>
    </citation>
    <scope>NUCLEOTIDE SEQUENCE [LARGE SCALE GENOMIC DNA]</scope>
    <source>
        <strain evidence="2 3">NEB113</strain>
    </source>
</reference>